<protein>
    <recommendedName>
        <fullName evidence="2 7">Glutamate racemase</fullName>
        <ecNumber evidence="2 7">5.1.1.3</ecNumber>
    </recommendedName>
</protein>
<keyword evidence="9" id="KW-1185">Reference proteome</keyword>
<dbReference type="FunFam" id="3.40.50.1860:FF:000001">
    <property type="entry name" value="Glutamate racemase"/>
    <property type="match status" value="1"/>
</dbReference>
<evidence type="ECO:0000313" key="8">
    <source>
        <dbReference type="EMBL" id="RCN57233.1"/>
    </source>
</evidence>
<dbReference type="OrthoDB" id="9801055at2"/>
<keyword evidence="6 7" id="KW-0961">Cell wall biogenesis/degradation</keyword>
<comment type="pathway">
    <text evidence="7">Cell wall biogenesis; peptidoglycan biosynthesis.</text>
</comment>
<evidence type="ECO:0000256" key="4">
    <source>
        <dbReference type="ARBA" id="ARBA00022984"/>
    </source>
</evidence>
<keyword evidence="3 7" id="KW-0133">Cell shape</keyword>
<reference evidence="8 9" key="1">
    <citation type="submission" date="2018-02" db="EMBL/GenBank/DDBJ databases">
        <title>Insights into the biology of acidophilic members of the Acidiferrobacteraceae family derived from comparative genomic analyses.</title>
        <authorList>
            <person name="Issotta F."/>
            <person name="Thyssen C."/>
            <person name="Mena C."/>
            <person name="Moya A."/>
            <person name="Bellenberg S."/>
            <person name="Sproer C."/>
            <person name="Covarrubias P.C."/>
            <person name="Sand W."/>
            <person name="Quatrini R."/>
            <person name="Vera M."/>
        </authorList>
    </citation>
    <scope>NUCLEOTIDE SEQUENCE [LARGE SCALE GENOMIC DNA]</scope>
    <source>
        <strain evidence="9">m-1</strain>
    </source>
</reference>
<evidence type="ECO:0000256" key="3">
    <source>
        <dbReference type="ARBA" id="ARBA00022960"/>
    </source>
</evidence>
<dbReference type="PANTHER" id="PTHR21198:SF2">
    <property type="entry name" value="GLUTAMATE RACEMASE"/>
    <property type="match status" value="1"/>
</dbReference>
<dbReference type="Gene3D" id="3.40.50.1860">
    <property type="match status" value="2"/>
</dbReference>
<dbReference type="GO" id="GO:0008360">
    <property type="term" value="P:regulation of cell shape"/>
    <property type="evidence" value="ECO:0007669"/>
    <property type="project" value="UniProtKB-KW"/>
</dbReference>
<feature type="binding site" evidence="7">
    <location>
        <begin position="85"/>
        <end position="86"/>
    </location>
    <ligand>
        <name>substrate</name>
    </ligand>
</feature>
<dbReference type="InterPro" id="IPR015942">
    <property type="entry name" value="Asp/Glu/hydantoin_racemase"/>
</dbReference>
<dbReference type="AlphaFoldDB" id="A0A1C2FY66"/>
<dbReference type="Pfam" id="PF01177">
    <property type="entry name" value="Asp_Glu_race"/>
    <property type="match status" value="1"/>
</dbReference>
<evidence type="ECO:0000256" key="5">
    <source>
        <dbReference type="ARBA" id="ARBA00023235"/>
    </source>
</evidence>
<gene>
    <name evidence="7" type="primary">murI</name>
    <name evidence="8" type="ORF">C4900_13330</name>
</gene>
<accession>A0A1C2FY66</accession>
<dbReference type="Proteomes" id="UP000253250">
    <property type="component" value="Unassembled WGS sequence"/>
</dbReference>
<feature type="binding site" evidence="7">
    <location>
        <begin position="21"/>
        <end position="22"/>
    </location>
    <ligand>
        <name>substrate</name>
    </ligand>
</feature>
<dbReference type="GO" id="GO:0071555">
    <property type="term" value="P:cell wall organization"/>
    <property type="evidence" value="ECO:0007669"/>
    <property type="project" value="UniProtKB-KW"/>
</dbReference>
<comment type="function">
    <text evidence="7">Provides the (R)-glutamate required for cell wall biosynthesis.</text>
</comment>
<evidence type="ECO:0000256" key="2">
    <source>
        <dbReference type="ARBA" id="ARBA00013090"/>
    </source>
</evidence>
<dbReference type="InterPro" id="IPR004391">
    <property type="entry name" value="Glu_race"/>
</dbReference>
<feature type="active site" description="Proton donor/acceptor" evidence="7">
    <location>
        <position position="195"/>
    </location>
</feature>
<dbReference type="UniPathway" id="UPA00219"/>
<name>A0A1C2FY66_9GAMM</name>
<dbReference type="STRING" id="163359.A9R16_03865"/>
<comment type="caution">
    <text evidence="8">The sequence shown here is derived from an EMBL/GenBank/DDBJ whole genome shotgun (WGS) entry which is preliminary data.</text>
</comment>
<dbReference type="PROSITE" id="PS00924">
    <property type="entry name" value="ASP_GLU_RACEMASE_2"/>
    <property type="match status" value="1"/>
</dbReference>
<proteinExistence type="inferred from homology"/>
<feature type="active site" description="Proton donor/acceptor" evidence="7">
    <location>
        <position position="84"/>
    </location>
</feature>
<feature type="binding site" evidence="7">
    <location>
        <begin position="196"/>
        <end position="197"/>
    </location>
    <ligand>
        <name>substrate</name>
    </ligand>
</feature>
<dbReference type="GO" id="GO:0008881">
    <property type="term" value="F:glutamate racemase activity"/>
    <property type="evidence" value="ECO:0007669"/>
    <property type="project" value="UniProtKB-UniRule"/>
</dbReference>
<feature type="binding site" evidence="7">
    <location>
        <begin position="53"/>
        <end position="54"/>
    </location>
    <ligand>
        <name>substrate</name>
    </ligand>
</feature>
<dbReference type="InterPro" id="IPR001920">
    <property type="entry name" value="Asp/Glu_race"/>
</dbReference>
<evidence type="ECO:0000256" key="7">
    <source>
        <dbReference type="HAMAP-Rule" id="MF_00258"/>
    </source>
</evidence>
<organism evidence="8 9">
    <name type="scientific">Acidiferrobacter thiooxydans</name>
    <dbReference type="NCBI Taxonomy" id="163359"/>
    <lineage>
        <taxon>Bacteria</taxon>
        <taxon>Pseudomonadati</taxon>
        <taxon>Pseudomonadota</taxon>
        <taxon>Gammaproteobacteria</taxon>
        <taxon>Acidiferrobacterales</taxon>
        <taxon>Acidiferrobacteraceae</taxon>
        <taxon>Acidiferrobacter</taxon>
    </lineage>
</organism>
<dbReference type="EMBL" id="PSYR01000002">
    <property type="protein sequence ID" value="RCN57233.1"/>
    <property type="molecule type" value="Genomic_DNA"/>
</dbReference>
<dbReference type="HAMAP" id="MF_00258">
    <property type="entry name" value="Glu_racemase"/>
    <property type="match status" value="1"/>
</dbReference>
<dbReference type="GO" id="GO:0009252">
    <property type="term" value="P:peptidoglycan biosynthetic process"/>
    <property type="evidence" value="ECO:0007669"/>
    <property type="project" value="UniProtKB-UniRule"/>
</dbReference>
<dbReference type="InterPro" id="IPR033134">
    <property type="entry name" value="Asp/Glu_racemase_AS_2"/>
</dbReference>
<keyword evidence="5 7" id="KW-0413">Isomerase</keyword>
<evidence type="ECO:0000256" key="6">
    <source>
        <dbReference type="ARBA" id="ARBA00023316"/>
    </source>
</evidence>
<sequence>MSRGAAGDFCVNRDRPIGVFDSGIGGLTVAHALMSALPNERIVYFGDTARLPYGTKSSATVAGYAAQITDFLLKRDVKMLVVACNTMAAVALPIVTGLSPVPVVDVLDAGARAAAVSSRSGRIGVLATLTTVSSQAYERAIRAHAHHARVISQACPLFAPLVEEGWLDHPVTELTAREYLRPVLAEEVDTLVLGCTHYPLLKPLLARLAGPATRLVDSAETTAAQVADLLAARDLRRTAAEEPVHEYYVTDLPQRFRAVGALCLGRPLPEVQLVHW</sequence>
<evidence type="ECO:0000256" key="1">
    <source>
        <dbReference type="ARBA" id="ARBA00001602"/>
    </source>
</evidence>
<dbReference type="PANTHER" id="PTHR21198">
    <property type="entry name" value="GLUTAMATE RACEMASE"/>
    <property type="match status" value="1"/>
</dbReference>
<comment type="similarity">
    <text evidence="7">Belongs to the aspartate/glutamate racemases family.</text>
</comment>
<evidence type="ECO:0000313" key="9">
    <source>
        <dbReference type="Proteomes" id="UP000253250"/>
    </source>
</evidence>
<dbReference type="SUPFAM" id="SSF53681">
    <property type="entry name" value="Aspartate/glutamate racemase"/>
    <property type="match status" value="2"/>
</dbReference>
<dbReference type="NCBIfam" id="TIGR00067">
    <property type="entry name" value="glut_race"/>
    <property type="match status" value="1"/>
</dbReference>
<dbReference type="EC" id="5.1.1.3" evidence="2 7"/>
<comment type="catalytic activity">
    <reaction evidence="1 7">
        <text>L-glutamate = D-glutamate</text>
        <dbReference type="Rhea" id="RHEA:12813"/>
        <dbReference type="ChEBI" id="CHEBI:29985"/>
        <dbReference type="ChEBI" id="CHEBI:29986"/>
        <dbReference type="EC" id="5.1.1.3"/>
    </reaction>
</comment>
<keyword evidence="4 7" id="KW-0573">Peptidoglycan synthesis</keyword>